<reference evidence="2 3" key="1">
    <citation type="submission" date="2021-01" db="EMBL/GenBank/DDBJ databases">
        <title>Draft genome sequence of Micromonospora sp. strain STR1s_6.</title>
        <authorList>
            <person name="Karlyshev A."/>
            <person name="Jawad R."/>
        </authorList>
    </citation>
    <scope>NUCLEOTIDE SEQUENCE [LARGE SCALE GENOMIC DNA]</scope>
    <source>
        <strain evidence="2 3">STR1S-6</strain>
    </source>
</reference>
<sequence length="286" mass="31291">MTRAQYEAWQRDGEPFRLMTPADDLLDQLRAHGYTVYAIGNESHMLASPAEDHTPFSQTGWPGTAKYGVGYAIDIMPPKAGQKSKLDGKPLPSLQQLGAQLVADRKAGVPGISWLKYINWEPERNNGGPCYQDSWKPNYARRSSTDRGHIHASGRTGMESSTVARGYDPVARIRGEDDMDSAQDARLKRVETDLAWLRDFANRALNGQTQTADGKNIELGKWIAEGQRDRKAILAALAQLAGRDFTDEPAIIQGVLAGLTPEAIAAAIPAALTKQVAEELARRLVA</sequence>
<evidence type="ECO:0000313" key="2">
    <source>
        <dbReference type="EMBL" id="MBM0277802.1"/>
    </source>
</evidence>
<proteinExistence type="predicted"/>
<protein>
    <submittedName>
        <fullName evidence="2">Uncharacterized protein</fullName>
    </submittedName>
</protein>
<keyword evidence="3" id="KW-1185">Reference proteome</keyword>
<gene>
    <name evidence="2" type="ORF">JM949_21695</name>
</gene>
<comment type="caution">
    <text evidence="2">The sequence shown here is derived from an EMBL/GenBank/DDBJ whole genome shotgun (WGS) entry which is preliminary data.</text>
</comment>
<evidence type="ECO:0000313" key="3">
    <source>
        <dbReference type="Proteomes" id="UP000622245"/>
    </source>
</evidence>
<dbReference type="RefSeq" id="WP_203150209.1">
    <property type="nucleotide sequence ID" value="NZ_JAEVHL010000123.1"/>
</dbReference>
<organism evidence="2 3">
    <name type="scientific">Micromonospora tarensis</name>
    <dbReference type="NCBI Taxonomy" id="2806100"/>
    <lineage>
        <taxon>Bacteria</taxon>
        <taxon>Bacillati</taxon>
        <taxon>Actinomycetota</taxon>
        <taxon>Actinomycetes</taxon>
        <taxon>Micromonosporales</taxon>
        <taxon>Micromonosporaceae</taxon>
        <taxon>Micromonospora</taxon>
    </lineage>
</organism>
<name>A0ABS1YK47_9ACTN</name>
<dbReference type="Proteomes" id="UP000622245">
    <property type="component" value="Unassembled WGS sequence"/>
</dbReference>
<dbReference type="EMBL" id="JAEVHL010000123">
    <property type="protein sequence ID" value="MBM0277802.1"/>
    <property type="molecule type" value="Genomic_DNA"/>
</dbReference>
<evidence type="ECO:0000256" key="1">
    <source>
        <dbReference type="SAM" id="MobiDB-lite"/>
    </source>
</evidence>
<feature type="region of interest" description="Disordered" evidence="1">
    <location>
        <begin position="142"/>
        <end position="161"/>
    </location>
</feature>
<accession>A0ABS1YK47</accession>